<reference evidence="3" key="2">
    <citation type="submission" date="2016-10" db="EMBL/GenBank/DDBJ databases">
        <authorList>
            <person name="de Groot N.N."/>
        </authorList>
    </citation>
    <scope>NUCLEOTIDE SEQUENCE [LARGE SCALE GENOMIC DNA]</scope>
    <source>
        <strain evidence="3">DSM 17908</strain>
    </source>
</reference>
<organism evidence="3 4">
    <name type="scientific">Xenorhabdus mauleonii</name>
    <dbReference type="NCBI Taxonomy" id="351675"/>
    <lineage>
        <taxon>Bacteria</taxon>
        <taxon>Pseudomonadati</taxon>
        <taxon>Pseudomonadota</taxon>
        <taxon>Gammaproteobacteria</taxon>
        <taxon>Enterobacterales</taxon>
        <taxon>Morganellaceae</taxon>
        <taxon>Xenorhabdus</taxon>
    </lineage>
</organism>
<feature type="transmembrane region" description="Helical" evidence="1">
    <location>
        <begin position="81"/>
        <end position="98"/>
    </location>
</feature>
<evidence type="ECO:0000256" key="1">
    <source>
        <dbReference type="SAM" id="Phobius"/>
    </source>
</evidence>
<evidence type="ECO:0000313" key="5">
    <source>
        <dbReference type="Proteomes" id="UP000224607"/>
    </source>
</evidence>
<keyword evidence="5" id="KW-1185">Reference proteome</keyword>
<feature type="transmembrane region" description="Helical" evidence="1">
    <location>
        <begin position="44"/>
        <end position="61"/>
    </location>
</feature>
<evidence type="ECO:0000313" key="3">
    <source>
        <dbReference type="EMBL" id="SFK03968.1"/>
    </source>
</evidence>
<dbReference type="RefSeq" id="WP_244590723.1">
    <property type="nucleotide sequence ID" value="NZ_CAWNQB010000018.1"/>
</dbReference>
<dbReference type="EMBL" id="NITY01000025">
    <property type="protein sequence ID" value="PHM36740.1"/>
    <property type="molecule type" value="Genomic_DNA"/>
</dbReference>
<keyword evidence="1" id="KW-0472">Membrane</keyword>
<reference evidence="2 5" key="3">
    <citation type="journal article" date="2017" name="Nat. Microbiol.">
        <title>Natural product diversity associated with the nematode symbionts Photorhabdus and Xenorhabdus.</title>
        <authorList>
            <person name="Tobias N.J."/>
            <person name="Wolff H."/>
            <person name="Djahanschiri B."/>
            <person name="Grundmann F."/>
            <person name="Kronenwerth M."/>
            <person name="Shi Y.M."/>
            <person name="Simonyi S."/>
            <person name="Grun P."/>
            <person name="Shapiro-Ilan D."/>
            <person name="Pidot S.J."/>
            <person name="Stinear T.P."/>
            <person name="Ebersberger I."/>
            <person name="Bode H.B."/>
        </authorList>
    </citation>
    <scope>NUCLEOTIDE SEQUENCE [LARGE SCALE GENOMIC DNA]</scope>
    <source>
        <strain evidence="2 5">DSM 17908</strain>
    </source>
</reference>
<evidence type="ECO:0000313" key="2">
    <source>
        <dbReference type="EMBL" id="PHM36740.1"/>
    </source>
</evidence>
<keyword evidence="1" id="KW-0812">Transmembrane</keyword>
<gene>
    <name evidence="3" type="ORF">SAMN05421680_1257</name>
    <name evidence="2" type="ORF">Xmau_04103</name>
</gene>
<proteinExistence type="predicted"/>
<dbReference type="Proteomes" id="UP000224607">
    <property type="component" value="Unassembled WGS sequence"/>
</dbReference>
<evidence type="ECO:0000313" key="4">
    <source>
        <dbReference type="Proteomes" id="UP000198919"/>
    </source>
</evidence>
<reference evidence="4" key="1">
    <citation type="submission" date="2016-10" db="EMBL/GenBank/DDBJ databases">
        <authorList>
            <person name="Varghese N."/>
            <person name="Submissions S."/>
        </authorList>
    </citation>
    <scope>NUCLEOTIDE SEQUENCE [LARGE SCALE GENOMIC DNA]</scope>
    <source>
        <strain evidence="4">DSM 17908</strain>
    </source>
</reference>
<dbReference type="EMBL" id="FORG01000025">
    <property type="protein sequence ID" value="SFK03968.1"/>
    <property type="molecule type" value="Genomic_DNA"/>
</dbReference>
<dbReference type="AlphaFoldDB" id="A0A1I3W8Q3"/>
<keyword evidence="1" id="KW-1133">Transmembrane helix</keyword>
<protein>
    <submittedName>
        <fullName evidence="3">YcxB-like protein</fullName>
    </submittedName>
</protein>
<sequence>MKNRYKLSYSLSVLEIAKAHKVIKEYSKNEVIKPYGVFSWFRKLCLIGFGFACFFALLIIFDLTVKIDEGSDILIRMKNMGYIVFILLGASFLILISVDELEKFVMKKNDNKERDDQNRLNNLKLNRFYIENAHKDGSSKIFWTFIKKTSRKNEFIFIQSHNNEYIVIPNRVLPSEEEIQQLYTFIQSQIEYHAQRKK</sequence>
<accession>A0A1I3W8Q3</accession>
<dbReference type="Proteomes" id="UP000198919">
    <property type="component" value="Unassembled WGS sequence"/>
</dbReference>
<name>A0A1I3W8Q3_9GAMM</name>